<organism evidence="1 2">
    <name type="scientific">Aeromonas bivalvium</name>
    <dbReference type="NCBI Taxonomy" id="440079"/>
    <lineage>
        <taxon>Bacteria</taxon>
        <taxon>Pseudomonadati</taxon>
        <taxon>Pseudomonadota</taxon>
        <taxon>Gammaproteobacteria</taxon>
        <taxon>Aeromonadales</taxon>
        <taxon>Aeromonadaceae</taxon>
        <taxon>Aeromonas</taxon>
    </lineage>
</organism>
<proteinExistence type="predicted"/>
<keyword evidence="2" id="KW-1185">Reference proteome</keyword>
<dbReference type="RefSeq" id="WP_408790820.1">
    <property type="nucleotide sequence ID" value="NZ_JBGXBU010000005.1"/>
</dbReference>
<comment type="caution">
    <text evidence="1">The sequence shown here is derived from an EMBL/GenBank/DDBJ whole genome shotgun (WGS) entry which is preliminary data.</text>
</comment>
<evidence type="ECO:0000313" key="2">
    <source>
        <dbReference type="Proteomes" id="UP001630969"/>
    </source>
</evidence>
<dbReference type="Proteomes" id="UP001630969">
    <property type="component" value="Unassembled WGS sequence"/>
</dbReference>
<sequence>MSCSRKFLACQLLHGPWSAVGFDAVLRTTLALEDPVFGAAQP</sequence>
<gene>
    <name evidence="1" type="ORF">ACEUDJ_13205</name>
</gene>
<protein>
    <submittedName>
        <fullName evidence="1">Uncharacterized protein</fullName>
    </submittedName>
</protein>
<dbReference type="GeneID" id="97221166"/>
<dbReference type="EMBL" id="JBGXBU010000005">
    <property type="protein sequence ID" value="MFM4893825.1"/>
    <property type="molecule type" value="Genomic_DNA"/>
</dbReference>
<name>A0ABW9GRQ5_9GAMM</name>
<accession>A0ABW9GRQ5</accession>
<reference evidence="1 2" key="1">
    <citation type="submission" date="2024-09" db="EMBL/GenBank/DDBJ databases">
        <title>Aeromonas strains Genome sequencing and assembly.</title>
        <authorList>
            <person name="Hu X."/>
            <person name="Tang B."/>
        </authorList>
    </citation>
    <scope>NUCLEOTIDE SEQUENCE [LARGE SCALE GENOMIC DNA]</scope>
    <source>
        <strain evidence="1 2">NB23SCDHY001</strain>
    </source>
</reference>
<evidence type="ECO:0000313" key="1">
    <source>
        <dbReference type="EMBL" id="MFM4893825.1"/>
    </source>
</evidence>